<feature type="transmembrane region" description="Helical" evidence="8">
    <location>
        <begin position="113"/>
        <end position="135"/>
    </location>
</feature>
<feature type="transmembrane region" description="Helical" evidence="8">
    <location>
        <begin position="142"/>
        <end position="162"/>
    </location>
</feature>
<dbReference type="EnsemblMetazoa" id="CPIJ001791-RA">
    <property type="protein sequence ID" value="CPIJ001791-PA"/>
    <property type="gene ID" value="CPIJ001791"/>
</dbReference>
<dbReference type="InParanoid" id="B0W431"/>
<dbReference type="Gene3D" id="1.10.3430.10">
    <property type="entry name" value="Ammonium transporter AmtB like domains"/>
    <property type="match status" value="1"/>
</dbReference>
<feature type="transmembrane region" description="Helical" evidence="8">
    <location>
        <begin position="24"/>
        <end position="44"/>
    </location>
</feature>
<comment type="similarity">
    <text evidence="2">Belongs to the ammonia transporter channel (TC 1.A.11.2) family.</text>
</comment>
<keyword evidence="12" id="KW-1185">Reference proteome</keyword>
<dbReference type="OMA" id="FNAGSWL"/>
<evidence type="ECO:0000256" key="8">
    <source>
        <dbReference type="SAM" id="Phobius"/>
    </source>
</evidence>
<dbReference type="HOGENOM" id="CLU_000445_33_1_1"/>
<evidence type="ECO:0000256" key="1">
    <source>
        <dbReference type="ARBA" id="ARBA00004141"/>
    </source>
</evidence>
<dbReference type="Proteomes" id="UP000002320">
    <property type="component" value="Unassembled WGS sequence"/>
</dbReference>
<organism>
    <name type="scientific">Culex quinquefasciatus</name>
    <name type="common">Southern house mosquito</name>
    <name type="synonym">Culex pungens</name>
    <dbReference type="NCBI Taxonomy" id="7176"/>
    <lineage>
        <taxon>Eukaryota</taxon>
        <taxon>Metazoa</taxon>
        <taxon>Ecdysozoa</taxon>
        <taxon>Arthropoda</taxon>
        <taxon>Hexapoda</taxon>
        <taxon>Insecta</taxon>
        <taxon>Pterygota</taxon>
        <taxon>Neoptera</taxon>
        <taxon>Endopterygota</taxon>
        <taxon>Diptera</taxon>
        <taxon>Nematocera</taxon>
        <taxon>Culicoidea</taxon>
        <taxon>Culicidae</taxon>
        <taxon>Culicinae</taxon>
        <taxon>Culicini</taxon>
        <taxon>Culex</taxon>
        <taxon>Culex</taxon>
    </lineage>
</organism>
<dbReference type="GO" id="GO:0008519">
    <property type="term" value="F:ammonium channel activity"/>
    <property type="evidence" value="ECO:0007669"/>
    <property type="project" value="InterPro"/>
</dbReference>
<dbReference type="InterPro" id="IPR029020">
    <property type="entry name" value="Ammonium/urea_transptr"/>
</dbReference>
<dbReference type="PANTHER" id="PTHR11730:SF58">
    <property type="entry name" value="AMMONIUM TRANSPORTER"/>
    <property type="match status" value="1"/>
</dbReference>
<feature type="transmembrane region" description="Helical" evidence="8">
    <location>
        <begin position="379"/>
        <end position="404"/>
    </location>
</feature>
<evidence type="ECO:0000256" key="2">
    <source>
        <dbReference type="ARBA" id="ARBA00005887"/>
    </source>
</evidence>
<dbReference type="InterPro" id="IPR024041">
    <property type="entry name" value="NH4_transpt_AmtB-like_dom"/>
</dbReference>
<keyword evidence="5 8" id="KW-1133">Transmembrane helix</keyword>
<accession>B0W431</accession>
<dbReference type="KEGG" id="cqu:CpipJ_CPIJ001791"/>
<dbReference type="VEuPathDB" id="VectorBase:CPIJ001791"/>
<dbReference type="FunFam" id="1.10.3430.10:FF:000008">
    <property type="entry name" value="Ammonium transporter"/>
    <property type="match status" value="1"/>
</dbReference>
<evidence type="ECO:0000256" key="3">
    <source>
        <dbReference type="ARBA" id="ARBA00022448"/>
    </source>
</evidence>
<dbReference type="STRING" id="7176.B0W431"/>
<keyword evidence="6 8" id="KW-0472">Membrane</keyword>
<evidence type="ECO:0000259" key="9">
    <source>
        <dbReference type="Pfam" id="PF00909"/>
    </source>
</evidence>
<dbReference type="VEuPathDB" id="VectorBase:CQUJHB003312"/>
<dbReference type="AlphaFoldDB" id="B0W431"/>
<evidence type="ECO:0000256" key="5">
    <source>
        <dbReference type="ARBA" id="ARBA00022989"/>
    </source>
</evidence>
<dbReference type="EMBL" id="DS231834">
    <property type="protein sequence ID" value="EDS32624.1"/>
    <property type="molecule type" value="Genomic_DNA"/>
</dbReference>
<keyword evidence="4 8" id="KW-0812">Transmembrane</keyword>
<reference evidence="10" key="1">
    <citation type="submission" date="2007-03" db="EMBL/GenBank/DDBJ databases">
        <title>Annotation of Culex pipiens quinquefasciatus.</title>
        <authorList>
            <consortium name="The Broad Institute Genome Sequencing Platform"/>
            <person name="Atkinson P.W."/>
            <person name="Hemingway J."/>
            <person name="Christensen B.M."/>
            <person name="Higgs S."/>
            <person name="Kodira C."/>
            <person name="Hannick L."/>
            <person name="Megy K."/>
            <person name="O'Leary S."/>
            <person name="Pearson M."/>
            <person name="Haas B.J."/>
            <person name="Mauceli E."/>
            <person name="Wortman J.R."/>
            <person name="Lee N.H."/>
            <person name="Guigo R."/>
            <person name="Stanke M."/>
            <person name="Alvarado L."/>
            <person name="Amedeo P."/>
            <person name="Antoine C.H."/>
            <person name="Arensburger P."/>
            <person name="Bidwell S.L."/>
            <person name="Crawford M."/>
            <person name="Camaro F."/>
            <person name="Devon K."/>
            <person name="Engels R."/>
            <person name="Hammond M."/>
            <person name="Howarth C."/>
            <person name="Koehrsen M."/>
            <person name="Lawson D."/>
            <person name="Montgomery P."/>
            <person name="Nene V."/>
            <person name="Nusbaum C."/>
            <person name="Puiu D."/>
            <person name="Romero-Severson J."/>
            <person name="Severson D.W."/>
            <person name="Shumway M."/>
            <person name="Sisk P."/>
            <person name="Stolte C."/>
            <person name="Zeng Q."/>
            <person name="Eisenstadt E."/>
            <person name="Fraser-Liggett C."/>
            <person name="Strausberg R."/>
            <person name="Galagan J."/>
            <person name="Birren B."/>
            <person name="Collins F.H."/>
        </authorList>
    </citation>
    <scope>NUCLEOTIDE SEQUENCE [LARGE SCALE GENOMIC DNA]</scope>
    <source>
        <strain evidence="10">JHB</strain>
    </source>
</reference>
<feature type="transmembrane region" description="Helical" evidence="8">
    <location>
        <begin position="337"/>
        <end position="359"/>
    </location>
</feature>
<protein>
    <submittedName>
        <fullName evidence="10 11">Ammonium transporter</fullName>
    </submittedName>
</protein>
<dbReference type="SUPFAM" id="SSF111352">
    <property type="entry name" value="Ammonium transporter"/>
    <property type="match status" value="1"/>
</dbReference>
<feature type="transmembrane region" description="Helical" evidence="8">
    <location>
        <begin position="284"/>
        <end position="302"/>
    </location>
</feature>
<dbReference type="PANTHER" id="PTHR11730">
    <property type="entry name" value="AMMONIUM TRANSPORTER"/>
    <property type="match status" value="1"/>
</dbReference>
<feature type="transmembrane region" description="Helical" evidence="8">
    <location>
        <begin position="182"/>
        <end position="201"/>
    </location>
</feature>
<dbReference type="OrthoDB" id="534912at2759"/>
<sequence length="555" mass="59221">MDNVTNVTESAQVPALYDFGQSDGVFIMICAFLLVTLQTGFVLLESGCVSPRNEVSMMLRNVVDIVLGGISFWFFGYAFMLGRSGSLLRNPFIGLGDFFADASPGDPLLGPVMVIYLFQMTFSACCTTIVGGAVAERFNLKAYCLYSFLNTIVYSISAGWVWGEHGFLYQLGVADIAGSGPVHLVGGSSALAAVLLLGPRLGRYDKGADPPPLGNPVNVCLALFVLWWGWLGFNSGSTYGITGAKWIYAARAAVTTLMGSFGGGTFGILYSMGRNKGRLDMVDLINAILGSMVSVTAGCSLYHSWEAIVIGVIGAALCCLSVLRLDKLRVDDPVGAVAVHGVAGIWSVLAVGLFASNPVPLELTNGRTGLFKGGGWDLLGIQALSVVCLSVWGFFATYLLLWIINKFLPIRMTPEDELLGGDVVEHNLNRPLLTPESDYKLEKPADAGGNSFNLRNLKSKNVSPSFAYVNQIFSMSGSNGSGGVTQTSTDELWRMITAKKGEEFLDGGMLLVWPGPGTGTTTTTTAPMMRGKFMIKTGRGSGCSLDRMILCVESN</sequence>
<feature type="domain" description="Ammonium transporter AmtB-like" evidence="9">
    <location>
        <begin position="25"/>
        <end position="427"/>
    </location>
</feature>
<evidence type="ECO:0000256" key="6">
    <source>
        <dbReference type="ARBA" id="ARBA00023136"/>
    </source>
</evidence>
<feature type="transmembrane region" description="Helical" evidence="8">
    <location>
        <begin position="250"/>
        <end position="272"/>
    </location>
</feature>
<feature type="transmembrane region" description="Helical" evidence="8">
    <location>
        <begin position="213"/>
        <end position="230"/>
    </location>
</feature>
<keyword evidence="3" id="KW-0813">Transport</keyword>
<feature type="transmembrane region" description="Helical" evidence="8">
    <location>
        <begin position="65"/>
        <end position="82"/>
    </location>
</feature>
<evidence type="ECO:0000256" key="7">
    <source>
        <dbReference type="ARBA" id="ARBA00023177"/>
    </source>
</evidence>
<dbReference type="GO" id="GO:0005886">
    <property type="term" value="C:plasma membrane"/>
    <property type="evidence" value="ECO:0007669"/>
    <property type="project" value="TreeGrafter"/>
</dbReference>
<name>B0W431_CULQU</name>
<evidence type="ECO:0000313" key="12">
    <source>
        <dbReference type="Proteomes" id="UP000002320"/>
    </source>
</evidence>
<keyword evidence="7" id="KW-0924">Ammonia transport</keyword>
<proteinExistence type="inferred from homology"/>
<evidence type="ECO:0000313" key="11">
    <source>
        <dbReference type="EnsemblMetazoa" id="CPIJ001791-PA"/>
    </source>
</evidence>
<dbReference type="eggNOG" id="KOG0682">
    <property type="taxonomic scope" value="Eukaryota"/>
</dbReference>
<evidence type="ECO:0000313" key="10">
    <source>
        <dbReference type="EMBL" id="EDS32624.1"/>
    </source>
</evidence>
<feature type="transmembrane region" description="Helical" evidence="8">
    <location>
        <begin position="308"/>
        <end position="325"/>
    </location>
</feature>
<gene>
    <name evidence="11" type="primary">6032946</name>
    <name evidence="10" type="ORF">CpipJ_CPIJ001791</name>
</gene>
<evidence type="ECO:0000256" key="4">
    <source>
        <dbReference type="ARBA" id="ARBA00022692"/>
    </source>
</evidence>
<comment type="subcellular location">
    <subcellularLocation>
        <location evidence="1">Membrane</location>
        <topology evidence="1">Multi-pass membrane protein</topology>
    </subcellularLocation>
</comment>
<dbReference type="Pfam" id="PF00909">
    <property type="entry name" value="Ammonium_transp"/>
    <property type="match status" value="1"/>
</dbReference>
<dbReference type="GO" id="GO:0097272">
    <property type="term" value="P:ammonium homeostasis"/>
    <property type="evidence" value="ECO:0007669"/>
    <property type="project" value="TreeGrafter"/>
</dbReference>
<reference evidence="11" key="2">
    <citation type="submission" date="2021-02" db="UniProtKB">
        <authorList>
            <consortium name="EnsemblMetazoa"/>
        </authorList>
    </citation>
    <scope>IDENTIFICATION</scope>
    <source>
        <strain evidence="11">JHB</strain>
    </source>
</reference>